<feature type="transmembrane region" description="Helical" evidence="1">
    <location>
        <begin position="72"/>
        <end position="94"/>
    </location>
</feature>
<accession>A0A8K0KEK2</accession>
<dbReference type="PANTHER" id="PTHR46593">
    <property type="entry name" value="TRANSMEMBRANE PROTEIN 64"/>
    <property type="match status" value="1"/>
</dbReference>
<dbReference type="EMBL" id="KZ308681">
    <property type="protein sequence ID" value="KAG8233022.1"/>
    <property type="molecule type" value="Genomic_DNA"/>
</dbReference>
<feature type="domain" description="VTT" evidence="2">
    <location>
        <begin position="92"/>
        <end position="207"/>
    </location>
</feature>
<dbReference type="OrthoDB" id="166803at2759"/>
<dbReference type="AlphaFoldDB" id="A0A8K0KEK2"/>
<evidence type="ECO:0000259" key="2">
    <source>
        <dbReference type="Pfam" id="PF09335"/>
    </source>
</evidence>
<evidence type="ECO:0000256" key="1">
    <source>
        <dbReference type="SAM" id="Phobius"/>
    </source>
</evidence>
<gene>
    <name evidence="3" type="ORF">J437_LFUL013691</name>
</gene>
<name>A0A8K0KEK2_LADFU</name>
<feature type="transmembrane region" description="Helical" evidence="1">
    <location>
        <begin position="187"/>
        <end position="205"/>
    </location>
</feature>
<evidence type="ECO:0000313" key="3">
    <source>
        <dbReference type="EMBL" id="KAG8233022.1"/>
    </source>
</evidence>
<dbReference type="GO" id="GO:0005783">
    <property type="term" value="C:endoplasmic reticulum"/>
    <property type="evidence" value="ECO:0007669"/>
    <property type="project" value="TreeGrafter"/>
</dbReference>
<dbReference type="Pfam" id="PF09335">
    <property type="entry name" value="VTT_dom"/>
    <property type="match status" value="1"/>
</dbReference>
<dbReference type="InterPro" id="IPR053069">
    <property type="entry name" value="TVP38/TMEM64"/>
</dbReference>
<keyword evidence="1" id="KW-0472">Membrane</keyword>
<keyword evidence="1" id="KW-0812">Transmembrane</keyword>
<reference evidence="3" key="2">
    <citation type="submission" date="2017-10" db="EMBL/GenBank/DDBJ databases">
        <title>Ladona fulva Genome sequencing and assembly.</title>
        <authorList>
            <person name="Murali S."/>
            <person name="Richards S."/>
            <person name="Bandaranaike D."/>
            <person name="Bellair M."/>
            <person name="Blankenburg K."/>
            <person name="Chao H."/>
            <person name="Dinh H."/>
            <person name="Doddapaneni H."/>
            <person name="Dugan-Rocha S."/>
            <person name="Elkadiri S."/>
            <person name="Gnanaolivu R."/>
            <person name="Hernandez B."/>
            <person name="Skinner E."/>
            <person name="Javaid M."/>
            <person name="Lee S."/>
            <person name="Li M."/>
            <person name="Ming W."/>
            <person name="Munidasa M."/>
            <person name="Muniz J."/>
            <person name="Nguyen L."/>
            <person name="Hughes D."/>
            <person name="Osuji N."/>
            <person name="Pu L.-L."/>
            <person name="Puazo M."/>
            <person name="Qu C."/>
            <person name="Quiroz J."/>
            <person name="Raj R."/>
            <person name="Weissenberger G."/>
            <person name="Xin Y."/>
            <person name="Zou X."/>
            <person name="Han Y."/>
            <person name="Worley K."/>
            <person name="Muzny D."/>
            <person name="Gibbs R."/>
        </authorList>
    </citation>
    <scope>NUCLEOTIDE SEQUENCE</scope>
    <source>
        <strain evidence="3">Sampled in the wild</strain>
    </source>
</reference>
<reference evidence="3" key="1">
    <citation type="submission" date="2013-04" db="EMBL/GenBank/DDBJ databases">
        <authorList>
            <person name="Qu J."/>
            <person name="Murali S.C."/>
            <person name="Bandaranaike D."/>
            <person name="Bellair M."/>
            <person name="Blankenburg K."/>
            <person name="Chao H."/>
            <person name="Dinh H."/>
            <person name="Doddapaneni H."/>
            <person name="Downs B."/>
            <person name="Dugan-Rocha S."/>
            <person name="Elkadiri S."/>
            <person name="Gnanaolivu R.D."/>
            <person name="Hernandez B."/>
            <person name="Javaid M."/>
            <person name="Jayaseelan J.C."/>
            <person name="Lee S."/>
            <person name="Li M."/>
            <person name="Ming W."/>
            <person name="Munidasa M."/>
            <person name="Muniz J."/>
            <person name="Nguyen L."/>
            <person name="Ongeri F."/>
            <person name="Osuji N."/>
            <person name="Pu L.-L."/>
            <person name="Puazo M."/>
            <person name="Qu C."/>
            <person name="Quiroz J."/>
            <person name="Raj R."/>
            <person name="Weissenberger G."/>
            <person name="Xin Y."/>
            <person name="Zou X."/>
            <person name="Han Y."/>
            <person name="Richards S."/>
            <person name="Worley K."/>
            <person name="Muzny D."/>
            <person name="Gibbs R."/>
        </authorList>
    </citation>
    <scope>NUCLEOTIDE SEQUENCE</scope>
    <source>
        <strain evidence="3">Sampled in the wild</strain>
    </source>
</reference>
<dbReference type="PANTHER" id="PTHR46593:SF1">
    <property type="entry name" value="TRANSMEMBRANE PROTEIN 64"/>
    <property type="match status" value="1"/>
</dbReference>
<evidence type="ECO:0000313" key="4">
    <source>
        <dbReference type="Proteomes" id="UP000792457"/>
    </source>
</evidence>
<keyword evidence="4" id="KW-1185">Reference proteome</keyword>
<keyword evidence="1" id="KW-1133">Transmembrane helix</keyword>
<dbReference type="GO" id="GO:0051480">
    <property type="term" value="P:regulation of cytosolic calcium ion concentration"/>
    <property type="evidence" value="ECO:0007669"/>
    <property type="project" value="TreeGrafter"/>
</dbReference>
<protein>
    <recommendedName>
        <fullName evidence="2">VTT domain-containing protein</fullName>
    </recommendedName>
</protein>
<proteinExistence type="predicted"/>
<feature type="transmembrane region" description="Helical" evidence="1">
    <location>
        <begin position="225"/>
        <end position="244"/>
    </location>
</feature>
<feature type="transmembrane region" description="Helical" evidence="1">
    <location>
        <begin position="100"/>
        <end position="130"/>
    </location>
</feature>
<organism evidence="3 4">
    <name type="scientific">Ladona fulva</name>
    <name type="common">Scarce chaser dragonfly</name>
    <name type="synonym">Libellula fulva</name>
    <dbReference type="NCBI Taxonomy" id="123851"/>
    <lineage>
        <taxon>Eukaryota</taxon>
        <taxon>Metazoa</taxon>
        <taxon>Ecdysozoa</taxon>
        <taxon>Arthropoda</taxon>
        <taxon>Hexapoda</taxon>
        <taxon>Insecta</taxon>
        <taxon>Pterygota</taxon>
        <taxon>Palaeoptera</taxon>
        <taxon>Odonata</taxon>
        <taxon>Epiprocta</taxon>
        <taxon>Anisoptera</taxon>
        <taxon>Libelluloidea</taxon>
        <taxon>Libellulidae</taxon>
        <taxon>Ladona</taxon>
    </lineage>
</organism>
<feature type="transmembrane region" description="Helical" evidence="1">
    <location>
        <begin position="27"/>
        <end position="51"/>
    </location>
</feature>
<comment type="caution">
    <text evidence="3">The sequence shown here is derived from an EMBL/GenBank/DDBJ whole genome shotgun (WGS) entry which is preliminary data.</text>
</comment>
<sequence>MNEKMDVEQGLGGPKTNNECFSLKFNIISFGSFCNCVLSTGTLAFLALLVFECRDYIQSVLFWVESQESWAIYLILVALFTFVSFPFTWGYLFLNIACGYLFGIIRGFIAVVITAIIGVLVAHSIIRFFLSGFTLMRIFNSEYARAMLQVISGPQAFKVVAFARLTPIPFGLQNTIFAVSNIGSGKYMLATMVGLLPTQAINVYLGSTLRSMEDVLSDDSTAFTGYIVFAVQILIGVSLMVFVVHKARLELRKALEHDLNSCVQTVDVKSFEVVS</sequence>
<dbReference type="InterPro" id="IPR032816">
    <property type="entry name" value="VTT_dom"/>
</dbReference>
<dbReference type="Proteomes" id="UP000792457">
    <property type="component" value="Unassembled WGS sequence"/>
</dbReference>